<evidence type="ECO:0000313" key="2">
    <source>
        <dbReference type="Proteomes" id="UP000308600"/>
    </source>
</evidence>
<protein>
    <submittedName>
        <fullName evidence="1">Uncharacterized protein</fullName>
    </submittedName>
</protein>
<name>A0ACD3AYJ9_9AGAR</name>
<accession>A0ACD3AYJ9</accession>
<dbReference type="EMBL" id="ML208314">
    <property type="protein sequence ID" value="TFK70369.1"/>
    <property type="molecule type" value="Genomic_DNA"/>
</dbReference>
<dbReference type="Proteomes" id="UP000308600">
    <property type="component" value="Unassembled WGS sequence"/>
</dbReference>
<reference evidence="1 2" key="1">
    <citation type="journal article" date="2019" name="Nat. Ecol. Evol.">
        <title>Megaphylogeny resolves global patterns of mushroom evolution.</title>
        <authorList>
            <person name="Varga T."/>
            <person name="Krizsan K."/>
            <person name="Foldi C."/>
            <person name="Dima B."/>
            <person name="Sanchez-Garcia M."/>
            <person name="Sanchez-Ramirez S."/>
            <person name="Szollosi G.J."/>
            <person name="Szarkandi J.G."/>
            <person name="Papp V."/>
            <person name="Albert L."/>
            <person name="Andreopoulos W."/>
            <person name="Angelini C."/>
            <person name="Antonin V."/>
            <person name="Barry K.W."/>
            <person name="Bougher N.L."/>
            <person name="Buchanan P."/>
            <person name="Buyck B."/>
            <person name="Bense V."/>
            <person name="Catcheside P."/>
            <person name="Chovatia M."/>
            <person name="Cooper J."/>
            <person name="Damon W."/>
            <person name="Desjardin D."/>
            <person name="Finy P."/>
            <person name="Geml J."/>
            <person name="Haridas S."/>
            <person name="Hughes K."/>
            <person name="Justo A."/>
            <person name="Karasinski D."/>
            <person name="Kautmanova I."/>
            <person name="Kiss B."/>
            <person name="Kocsube S."/>
            <person name="Kotiranta H."/>
            <person name="LaButti K.M."/>
            <person name="Lechner B.E."/>
            <person name="Liimatainen K."/>
            <person name="Lipzen A."/>
            <person name="Lukacs Z."/>
            <person name="Mihaltcheva S."/>
            <person name="Morgado L.N."/>
            <person name="Niskanen T."/>
            <person name="Noordeloos M.E."/>
            <person name="Ohm R.A."/>
            <person name="Ortiz-Santana B."/>
            <person name="Ovrebo C."/>
            <person name="Racz N."/>
            <person name="Riley R."/>
            <person name="Savchenko A."/>
            <person name="Shiryaev A."/>
            <person name="Soop K."/>
            <person name="Spirin V."/>
            <person name="Szebenyi C."/>
            <person name="Tomsovsky M."/>
            <person name="Tulloss R.E."/>
            <person name="Uehling J."/>
            <person name="Grigoriev I.V."/>
            <person name="Vagvolgyi C."/>
            <person name="Papp T."/>
            <person name="Martin F.M."/>
            <person name="Miettinen O."/>
            <person name="Hibbett D.S."/>
            <person name="Nagy L.G."/>
        </authorList>
    </citation>
    <scope>NUCLEOTIDE SEQUENCE [LARGE SCALE GENOMIC DNA]</scope>
    <source>
        <strain evidence="1 2">NL-1719</strain>
    </source>
</reference>
<keyword evidence="2" id="KW-1185">Reference proteome</keyword>
<organism evidence="1 2">
    <name type="scientific">Pluteus cervinus</name>
    <dbReference type="NCBI Taxonomy" id="181527"/>
    <lineage>
        <taxon>Eukaryota</taxon>
        <taxon>Fungi</taxon>
        <taxon>Dikarya</taxon>
        <taxon>Basidiomycota</taxon>
        <taxon>Agaricomycotina</taxon>
        <taxon>Agaricomycetes</taxon>
        <taxon>Agaricomycetidae</taxon>
        <taxon>Agaricales</taxon>
        <taxon>Pluteineae</taxon>
        <taxon>Pluteaceae</taxon>
        <taxon>Pluteus</taxon>
    </lineage>
</organism>
<gene>
    <name evidence="1" type="ORF">BDN72DRAFT_766577</name>
</gene>
<sequence length="285" mass="32506">MSRGERQNHSGNLSHSMRQNYEEHGVSEYYKQVGATYRNPHFPGVRQCLFSWFTRWWTMESANFGGLTDPQSDEKKVLLFDMACGSGEVTLAFAEWWKLGKQRYLESQEASISHQSPDGEPTKLHIPRRKAQMNMPPPLGSDFPEPLVIAADPFTSTAFTERTSFPCSTQSFSDIAEGTIPSTVINLSSNKSNEDEAPTHIEMVVCSFALHLIDNPSELFSLLWELSTKARWLVILAPHKKPEIKDGWGWTKWNVDSWEACTMSEHKGELLYERVHCRVYRSTAL</sequence>
<proteinExistence type="predicted"/>
<evidence type="ECO:0000313" key="1">
    <source>
        <dbReference type="EMBL" id="TFK70369.1"/>
    </source>
</evidence>